<dbReference type="EMBL" id="APJX01000001">
    <property type="protein sequence ID" value="EMS81517.1"/>
    <property type="molecule type" value="Genomic_DNA"/>
</dbReference>
<evidence type="ECO:0000313" key="2">
    <source>
        <dbReference type="Proteomes" id="UP000014216"/>
    </source>
</evidence>
<comment type="caution">
    <text evidence="1">The sequence shown here is derived from an EMBL/GenBank/DDBJ whole genome shotgun (WGS) entry which is preliminary data.</text>
</comment>
<organism evidence="1 2">
    <name type="scientific">Desulfotignum phosphitoxidans DSM 13687</name>
    <dbReference type="NCBI Taxonomy" id="1286635"/>
    <lineage>
        <taxon>Bacteria</taxon>
        <taxon>Pseudomonadati</taxon>
        <taxon>Thermodesulfobacteriota</taxon>
        <taxon>Desulfobacteria</taxon>
        <taxon>Desulfobacterales</taxon>
        <taxon>Desulfobacteraceae</taxon>
        <taxon>Desulfotignum</taxon>
    </lineage>
</organism>
<keyword evidence="2" id="KW-1185">Reference proteome</keyword>
<protein>
    <submittedName>
        <fullName evidence="1">Uncharacterized protein</fullName>
    </submittedName>
</protein>
<dbReference type="Proteomes" id="UP000014216">
    <property type="component" value="Unassembled WGS sequence"/>
</dbReference>
<sequence length="71" mass="8442">MLWAWYNLREARHPQDTIPKRSGLTRTSFQYYLPKMAALPFSANGVFMFMLQSDQVILSNMKSLYYSLRIF</sequence>
<reference evidence="1 2" key="1">
    <citation type="journal article" date="2013" name="Genome Announc.">
        <title>Draft Genome Sequence of Desulfotignum phosphitoxidans DSM 13687 Strain FiPS-3.</title>
        <authorList>
            <person name="Poehlein A."/>
            <person name="Daniel R."/>
            <person name="Simeonova D.D."/>
        </authorList>
    </citation>
    <scope>NUCLEOTIDE SEQUENCE [LARGE SCALE GENOMIC DNA]</scope>
    <source>
        <strain evidence="1 2">DSM 13687</strain>
    </source>
</reference>
<evidence type="ECO:0000313" key="1">
    <source>
        <dbReference type="EMBL" id="EMS81517.1"/>
    </source>
</evidence>
<gene>
    <name evidence="1" type="ORF">Dpo_1c06580</name>
</gene>
<name>S0G7V6_9BACT</name>
<accession>S0G7V6</accession>
<proteinExistence type="predicted"/>
<dbReference type="AlphaFoldDB" id="S0G7V6"/>